<dbReference type="PANTHER" id="PTHR12276">
    <property type="entry name" value="EPSIN/ENT-RELATED"/>
    <property type="match status" value="1"/>
</dbReference>
<dbReference type="GO" id="GO:0030125">
    <property type="term" value="C:clathrin vesicle coat"/>
    <property type="evidence" value="ECO:0007669"/>
    <property type="project" value="TreeGrafter"/>
</dbReference>
<accession>A0A0M9VS75</accession>
<dbReference type="GO" id="GO:0005543">
    <property type="term" value="F:phospholipid binding"/>
    <property type="evidence" value="ECO:0007669"/>
    <property type="project" value="TreeGrafter"/>
</dbReference>
<dbReference type="GO" id="GO:0006897">
    <property type="term" value="P:endocytosis"/>
    <property type="evidence" value="ECO:0007669"/>
    <property type="project" value="TreeGrafter"/>
</dbReference>
<organism evidence="2 3">
    <name type="scientific">Escovopsis weberi</name>
    <dbReference type="NCBI Taxonomy" id="150374"/>
    <lineage>
        <taxon>Eukaryota</taxon>
        <taxon>Fungi</taxon>
        <taxon>Dikarya</taxon>
        <taxon>Ascomycota</taxon>
        <taxon>Pezizomycotina</taxon>
        <taxon>Sordariomycetes</taxon>
        <taxon>Hypocreomycetidae</taxon>
        <taxon>Hypocreales</taxon>
        <taxon>Hypocreaceae</taxon>
        <taxon>Escovopsis</taxon>
    </lineage>
</organism>
<reference evidence="2 3" key="1">
    <citation type="submission" date="2015-07" db="EMBL/GenBank/DDBJ databases">
        <title>The genome of the fungus Escovopsis weberi, a specialized disease agent of ant agriculture.</title>
        <authorList>
            <person name="de Man T.J."/>
            <person name="Stajich J.E."/>
            <person name="Kubicek C.P."/>
            <person name="Chenthamara K."/>
            <person name="Atanasova L."/>
            <person name="Druzhinina I.S."/>
            <person name="Birnbaum S."/>
            <person name="Barribeau S.M."/>
            <person name="Teiling C."/>
            <person name="Suen G."/>
            <person name="Currie C."/>
            <person name="Gerardo N.M."/>
        </authorList>
    </citation>
    <scope>NUCLEOTIDE SEQUENCE [LARGE SCALE GENOMIC DNA]</scope>
</reference>
<gene>
    <name evidence="2" type="ORF">ESCO_006484</name>
</gene>
<dbReference type="OrthoDB" id="4033880at2759"/>
<protein>
    <submittedName>
        <fullName evidence="2">Epsin-3</fullName>
    </submittedName>
</protein>
<dbReference type="Gene3D" id="1.25.40.90">
    <property type="match status" value="1"/>
</dbReference>
<dbReference type="PROSITE" id="PS50942">
    <property type="entry name" value="ENTH"/>
    <property type="match status" value="1"/>
</dbReference>
<dbReference type="SUPFAM" id="SSF48464">
    <property type="entry name" value="ENTH/VHS domain"/>
    <property type="match status" value="1"/>
</dbReference>
<comment type="caution">
    <text evidence="2">The sequence shown here is derived from an EMBL/GenBank/DDBJ whole genome shotgun (WGS) entry which is preliminary data.</text>
</comment>
<feature type="domain" description="ENTH" evidence="1">
    <location>
        <begin position="10"/>
        <end position="62"/>
    </location>
</feature>
<dbReference type="AlphaFoldDB" id="A0A0M9VS75"/>
<dbReference type="EMBL" id="LGSR01000026">
    <property type="protein sequence ID" value="KOS17412.1"/>
    <property type="molecule type" value="Genomic_DNA"/>
</dbReference>
<dbReference type="Proteomes" id="UP000053831">
    <property type="component" value="Unassembled WGS sequence"/>
</dbReference>
<sequence length="62" mass="6859">MSKVMRSVKNVTKGYSHAQVKVRDATSNDPWGPTGTQMSEIAQLTFNTLVAITPSSPRRFAY</sequence>
<dbReference type="GO" id="GO:0007015">
    <property type="term" value="P:actin filament organization"/>
    <property type="evidence" value="ECO:0007669"/>
    <property type="project" value="TreeGrafter"/>
</dbReference>
<evidence type="ECO:0000313" key="3">
    <source>
        <dbReference type="Proteomes" id="UP000053831"/>
    </source>
</evidence>
<evidence type="ECO:0000259" key="1">
    <source>
        <dbReference type="PROSITE" id="PS50942"/>
    </source>
</evidence>
<name>A0A0M9VS75_ESCWE</name>
<dbReference type="GO" id="GO:0005886">
    <property type="term" value="C:plasma membrane"/>
    <property type="evidence" value="ECO:0007669"/>
    <property type="project" value="TreeGrafter"/>
</dbReference>
<evidence type="ECO:0000313" key="2">
    <source>
        <dbReference type="EMBL" id="KOS17412.1"/>
    </source>
</evidence>
<dbReference type="STRING" id="150374.A0A0M9VS75"/>
<keyword evidence="3" id="KW-1185">Reference proteome</keyword>
<dbReference type="InterPro" id="IPR008942">
    <property type="entry name" value="ENTH_VHS"/>
</dbReference>
<dbReference type="GO" id="GO:0030276">
    <property type="term" value="F:clathrin binding"/>
    <property type="evidence" value="ECO:0007669"/>
    <property type="project" value="TreeGrafter"/>
</dbReference>
<proteinExistence type="predicted"/>
<dbReference type="Pfam" id="PF01417">
    <property type="entry name" value="ENTH"/>
    <property type="match status" value="1"/>
</dbReference>
<dbReference type="GO" id="GO:0005768">
    <property type="term" value="C:endosome"/>
    <property type="evidence" value="ECO:0007669"/>
    <property type="project" value="TreeGrafter"/>
</dbReference>
<dbReference type="PANTHER" id="PTHR12276:SF110">
    <property type="entry name" value="EPSIN-1-RELATED"/>
    <property type="match status" value="1"/>
</dbReference>
<dbReference type="InterPro" id="IPR013809">
    <property type="entry name" value="ENTH"/>
</dbReference>